<evidence type="ECO:0000256" key="9">
    <source>
        <dbReference type="RuleBase" id="RU363038"/>
    </source>
</evidence>
<dbReference type="SMART" id="SM01016">
    <property type="entry name" value="Arg_tRNA_synt_N"/>
    <property type="match status" value="1"/>
</dbReference>
<comment type="catalytic activity">
    <reaction evidence="7 8">
        <text>tRNA(Arg) + L-arginine + ATP = L-arginyl-tRNA(Arg) + AMP + diphosphate</text>
        <dbReference type="Rhea" id="RHEA:20301"/>
        <dbReference type="Rhea" id="RHEA-COMP:9658"/>
        <dbReference type="Rhea" id="RHEA-COMP:9673"/>
        <dbReference type="ChEBI" id="CHEBI:30616"/>
        <dbReference type="ChEBI" id="CHEBI:32682"/>
        <dbReference type="ChEBI" id="CHEBI:33019"/>
        <dbReference type="ChEBI" id="CHEBI:78442"/>
        <dbReference type="ChEBI" id="CHEBI:78513"/>
        <dbReference type="ChEBI" id="CHEBI:456215"/>
        <dbReference type="EC" id="6.1.1.19"/>
    </reaction>
</comment>
<dbReference type="InterPro" id="IPR009080">
    <property type="entry name" value="tRNAsynth_Ia_anticodon-bd"/>
</dbReference>
<dbReference type="OrthoDB" id="9805987at2"/>
<dbReference type="FunFam" id="1.10.730.10:FF:000006">
    <property type="entry name" value="Arginyl-tRNA synthetase 2, mitochondrial"/>
    <property type="match status" value="1"/>
</dbReference>
<organism evidence="12 13">
    <name type="scientific">Candidatus Cardinium hertigii</name>
    <dbReference type="NCBI Taxonomy" id="247481"/>
    <lineage>
        <taxon>Bacteria</taxon>
        <taxon>Pseudomonadati</taxon>
        <taxon>Bacteroidota</taxon>
        <taxon>Cytophagia</taxon>
        <taxon>Cytophagales</taxon>
        <taxon>Amoebophilaceae</taxon>
        <taxon>Candidatus Cardinium</taxon>
    </lineage>
</organism>
<dbReference type="PANTHER" id="PTHR11956:SF5">
    <property type="entry name" value="ARGININE--TRNA LIGASE, CYTOPLASMIC"/>
    <property type="match status" value="1"/>
</dbReference>
<keyword evidence="13" id="KW-1185">Reference proteome</keyword>
<reference evidence="12 13" key="1">
    <citation type="submission" date="2018-05" db="EMBL/GenBank/DDBJ databases">
        <title>Candidatus Cardinium hertigii Genome Assembly.</title>
        <authorList>
            <person name="Showmaker K.C."/>
            <person name="Walden K.O."/>
            <person name="Fields C.J."/>
            <person name="Lambert K.N."/>
            <person name="Hudson M.E."/>
        </authorList>
    </citation>
    <scope>NUCLEOTIDE SEQUENCE [LARGE SCALE GENOMIC DNA]</scope>
    <source>
        <strain evidence="13">cHgTN10</strain>
    </source>
</reference>
<dbReference type="Pfam" id="PF05746">
    <property type="entry name" value="DALR_1"/>
    <property type="match status" value="1"/>
</dbReference>
<dbReference type="InterPro" id="IPR036695">
    <property type="entry name" value="Arg-tRNA-synth_N_sf"/>
</dbReference>
<dbReference type="PRINTS" id="PR01038">
    <property type="entry name" value="TRNASYNTHARG"/>
</dbReference>
<dbReference type="InterPro" id="IPR035684">
    <property type="entry name" value="ArgRS_core"/>
</dbReference>
<keyword evidence="3 8" id="KW-0547">Nucleotide-binding</keyword>
<feature type="domain" description="DALR anticodon binding" evidence="10">
    <location>
        <begin position="464"/>
        <end position="581"/>
    </location>
</feature>
<name>A0A2Z3L7G0_9BACT</name>
<dbReference type="HAMAP" id="MF_00123">
    <property type="entry name" value="Arg_tRNA_synth"/>
    <property type="match status" value="1"/>
</dbReference>
<evidence type="ECO:0000259" key="11">
    <source>
        <dbReference type="SMART" id="SM01016"/>
    </source>
</evidence>
<dbReference type="Proteomes" id="UP000245872">
    <property type="component" value="Chromosome"/>
</dbReference>
<dbReference type="Gene3D" id="3.40.50.620">
    <property type="entry name" value="HUPs"/>
    <property type="match status" value="1"/>
</dbReference>
<comment type="caution">
    <text evidence="8">Lacks conserved residue(s) required for the propagation of feature annotation.</text>
</comment>
<dbReference type="GO" id="GO:0005737">
    <property type="term" value="C:cytoplasm"/>
    <property type="evidence" value="ECO:0007669"/>
    <property type="project" value="UniProtKB-SubCell"/>
</dbReference>
<evidence type="ECO:0000256" key="3">
    <source>
        <dbReference type="ARBA" id="ARBA00022741"/>
    </source>
</evidence>
<dbReference type="EMBL" id="CP029619">
    <property type="protein sequence ID" value="AWN81573.1"/>
    <property type="molecule type" value="Genomic_DNA"/>
</dbReference>
<evidence type="ECO:0000256" key="1">
    <source>
        <dbReference type="ARBA" id="ARBA00005594"/>
    </source>
</evidence>
<keyword evidence="5 8" id="KW-0648">Protein biosynthesis</keyword>
<evidence type="ECO:0000313" key="13">
    <source>
        <dbReference type="Proteomes" id="UP000245872"/>
    </source>
</evidence>
<dbReference type="InterPro" id="IPR005148">
    <property type="entry name" value="Arg-tRNA-synth_N"/>
</dbReference>
<evidence type="ECO:0000259" key="10">
    <source>
        <dbReference type="SMART" id="SM00836"/>
    </source>
</evidence>
<dbReference type="EC" id="6.1.1.19" evidence="8"/>
<dbReference type="Gene3D" id="1.10.730.10">
    <property type="entry name" value="Isoleucyl-tRNA Synthetase, Domain 1"/>
    <property type="match status" value="1"/>
</dbReference>
<dbReference type="InterPro" id="IPR001278">
    <property type="entry name" value="Arg-tRNA-ligase"/>
</dbReference>
<keyword evidence="8" id="KW-0963">Cytoplasm</keyword>
<evidence type="ECO:0000256" key="5">
    <source>
        <dbReference type="ARBA" id="ARBA00022917"/>
    </source>
</evidence>
<sequence>MQLEAKLFSALKQAFLTLYHLNIEGEISPIQVTRKEFQGNFSIPLFPYFKRCKEEPMHLAEKIGEWMQKHTDLVASYNVISGFLNLVIRDSIWLAILKAIKGDLTYGCLARKNSKVVIEFSCPNTNKPQHLGHLRNNFLGSALAAILEAAGYSVVKVNLINDRGIHICKSMVAYAQFGEGETPESSGIKGDHLVGKYYVKFEQLYKEQCATPLPPIVQTAQKMLLAWEKGDPAVIALWKKMNGWVYEGFKETYERLGITFDRVYYESDTYLLGKAVVEEGLARKIFYRKEEGAIAVDLATYGLGEKVLLRNDGTAIYITQDLGTADLRYTDYHFDKMIYVVGDEQAYHFKVLFAIMETLGRPYAAAMYHLSYGMVNLPDGKMKSREGTVVDADQLVAEMVQTVKSYTEDAQKIEGLNAQALQQLYDVLAIGALKFFLLRVAPAKKIIFNPSESIDFQGDTATFIQYTYARICSLMRKAQAMGQAAAIDGNLSLNPLEQSIILQLALFPSQVEAAAQSYMPSIIANYVLELAKIYNKFYASYPILRVTDASLSSFRLFLSSCVAQVLQKSMELLTITLPEKM</sequence>
<dbReference type="AlphaFoldDB" id="A0A2Z3L7G0"/>
<dbReference type="SUPFAM" id="SSF52374">
    <property type="entry name" value="Nucleotidylyl transferase"/>
    <property type="match status" value="1"/>
</dbReference>
<dbReference type="Pfam" id="PF03485">
    <property type="entry name" value="Arg_tRNA_synt_N"/>
    <property type="match status" value="1"/>
</dbReference>
<evidence type="ECO:0000256" key="4">
    <source>
        <dbReference type="ARBA" id="ARBA00022840"/>
    </source>
</evidence>
<dbReference type="Pfam" id="PF00750">
    <property type="entry name" value="tRNA-synt_1d"/>
    <property type="match status" value="1"/>
</dbReference>
<dbReference type="GO" id="GO:0005524">
    <property type="term" value="F:ATP binding"/>
    <property type="evidence" value="ECO:0007669"/>
    <property type="project" value="UniProtKB-UniRule"/>
</dbReference>
<evidence type="ECO:0000313" key="12">
    <source>
        <dbReference type="EMBL" id="AWN81573.1"/>
    </source>
</evidence>
<keyword evidence="4 8" id="KW-0067">ATP-binding</keyword>
<dbReference type="SUPFAM" id="SSF55190">
    <property type="entry name" value="Arginyl-tRNA synthetase (ArgRS), N-terminal 'additional' domain"/>
    <property type="match status" value="1"/>
</dbReference>
<dbReference type="KEGG" id="cher:DK880_00241"/>
<dbReference type="GO" id="GO:0006420">
    <property type="term" value="P:arginyl-tRNA aminoacylation"/>
    <property type="evidence" value="ECO:0007669"/>
    <property type="project" value="UniProtKB-UniRule"/>
</dbReference>
<comment type="subunit">
    <text evidence="8">Monomer.</text>
</comment>
<keyword evidence="2 8" id="KW-0436">Ligase</keyword>
<comment type="similarity">
    <text evidence="1 8 9">Belongs to the class-I aminoacyl-tRNA synthetase family.</text>
</comment>
<dbReference type="SUPFAM" id="SSF47323">
    <property type="entry name" value="Anticodon-binding domain of a subclass of class I aminoacyl-tRNA synthetases"/>
    <property type="match status" value="1"/>
</dbReference>
<evidence type="ECO:0000256" key="7">
    <source>
        <dbReference type="ARBA" id="ARBA00049339"/>
    </source>
</evidence>
<proteinExistence type="inferred from homology"/>
<dbReference type="Gene3D" id="3.30.1360.70">
    <property type="entry name" value="Arginyl tRNA synthetase N-terminal domain"/>
    <property type="match status" value="1"/>
</dbReference>
<dbReference type="RefSeq" id="WP_109997022.1">
    <property type="nucleotide sequence ID" value="NZ_CP029619.1"/>
</dbReference>
<accession>A0A2Z3L7G0</accession>
<dbReference type="NCBIfam" id="TIGR00456">
    <property type="entry name" value="argS"/>
    <property type="match status" value="1"/>
</dbReference>
<dbReference type="CDD" id="cd00671">
    <property type="entry name" value="ArgRS_core"/>
    <property type="match status" value="1"/>
</dbReference>
<evidence type="ECO:0000256" key="6">
    <source>
        <dbReference type="ARBA" id="ARBA00023146"/>
    </source>
</evidence>
<dbReference type="SMART" id="SM00836">
    <property type="entry name" value="DALR_1"/>
    <property type="match status" value="1"/>
</dbReference>
<dbReference type="InterPro" id="IPR014729">
    <property type="entry name" value="Rossmann-like_a/b/a_fold"/>
</dbReference>
<dbReference type="GO" id="GO:0004814">
    <property type="term" value="F:arginine-tRNA ligase activity"/>
    <property type="evidence" value="ECO:0007669"/>
    <property type="project" value="UniProtKB-UniRule"/>
</dbReference>
<evidence type="ECO:0000256" key="8">
    <source>
        <dbReference type="HAMAP-Rule" id="MF_00123"/>
    </source>
</evidence>
<dbReference type="PANTHER" id="PTHR11956">
    <property type="entry name" value="ARGINYL-TRNA SYNTHETASE"/>
    <property type="match status" value="1"/>
</dbReference>
<keyword evidence="6 8" id="KW-0030">Aminoacyl-tRNA synthetase</keyword>
<protein>
    <recommendedName>
        <fullName evidence="8">Arginine--tRNA ligase</fullName>
        <ecNumber evidence="8">6.1.1.19</ecNumber>
    </recommendedName>
    <alternativeName>
        <fullName evidence="8">Arginyl-tRNA synthetase</fullName>
        <shortName evidence="8">ArgRS</shortName>
    </alternativeName>
</protein>
<feature type="domain" description="Arginyl tRNA synthetase N-terminal" evidence="11">
    <location>
        <begin position="1"/>
        <end position="88"/>
    </location>
</feature>
<gene>
    <name evidence="8 12" type="primary">argS</name>
    <name evidence="12" type="ORF">DK880_00241</name>
</gene>
<evidence type="ECO:0000256" key="2">
    <source>
        <dbReference type="ARBA" id="ARBA00022598"/>
    </source>
</evidence>
<dbReference type="InterPro" id="IPR008909">
    <property type="entry name" value="DALR_anticod-bd"/>
</dbReference>
<comment type="subcellular location">
    <subcellularLocation>
        <location evidence="8">Cytoplasm</location>
    </subcellularLocation>
</comment>